<evidence type="ECO:0000313" key="1">
    <source>
        <dbReference type="EMBL" id="KAK1743403.1"/>
    </source>
</evidence>
<evidence type="ECO:0000313" key="2">
    <source>
        <dbReference type="Proteomes" id="UP001224775"/>
    </source>
</evidence>
<organism evidence="1 2">
    <name type="scientific">Skeletonema marinoi</name>
    <dbReference type="NCBI Taxonomy" id="267567"/>
    <lineage>
        <taxon>Eukaryota</taxon>
        <taxon>Sar</taxon>
        <taxon>Stramenopiles</taxon>
        <taxon>Ochrophyta</taxon>
        <taxon>Bacillariophyta</taxon>
        <taxon>Coscinodiscophyceae</taxon>
        <taxon>Thalassiosirophycidae</taxon>
        <taxon>Thalassiosirales</taxon>
        <taxon>Skeletonemataceae</taxon>
        <taxon>Skeletonema</taxon>
        <taxon>Skeletonema marinoi-dohrnii complex</taxon>
    </lineage>
</organism>
<name>A0AAD8YCQ5_9STRA</name>
<reference evidence="1" key="1">
    <citation type="submission" date="2023-06" db="EMBL/GenBank/DDBJ databases">
        <title>Survivors Of The Sea: Transcriptome response of Skeletonema marinoi to long-term dormancy.</title>
        <authorList>
            <person name="Pinder M.I.M."/>
            <person name="Kourtchenko O."/>
            <person name="Robertson E.K."/>
            <person name="Larsson T."/>
            <person name="Maumus F."/>
            <person name="Osuna-Cruz C.M."/>
            <person name="Vancaester E."/>
            <person name="Stenow R."/>
            <person name="Vandepoele K."/>
            <person name="Ploug H."/>
            <person name="Bruchert V."/>
            <person name="Godhe A."/>
            <person name="Topel M."/>
        </authorList>
    </citation>
    <scope>NUCLEOTIDE SEQUENCE</scope>
    <source>
        <strain evidence="1">R05AC</strain>
    </source>
</reference>
<dbReference type="EMBL" id="JATAAI010000009">
    <property type="protein sequence ID" value="KAK1743403.1"/>
    <property type="molecule type" value="Genomic_DNA"/>
</dbReference>
<comment type="caution">
    <text evidence="1">The sequence shown here is derived from an EMBL/GenBank/DDBJ whole genome shotgun (WGS) entry which is preliminary data.</text>
</comment>
<dbReference type="InterPro" id="IPR039635">
    <property type="entry name" value="ERMARD"/>
</dbReference>
<dbReference type="PROSITE" id="PS51257">
    <property type="entry name" value="PROKAR_LIPOPROTEIN"/>
    <property type="match status" value="1"/>
</dbReference>
<dbReference type="PANTHER" id="PTHR31701">
    <property type="entry name" value="ENDOPLASMIC RETICULUM MEMBRANE-ASSOCIATED RNA DEGRADATION PROTEIN"/>
    <property type="match status" value="1"/>
</dbReference>
<evidence type="ECO:0008006" key="3">
    <source>
        <dbReference type="Google" id="ProtNLM"/>
    </source>
</evidence>
<protein>
    <recommendedName>
        <fullName evidence="3">DUF4209 domain-containing protein</fullName>
    </recommendedName>
</protein>
<dbReference type="Proteomes" id="UP001224775">
    <property type="component" value="Unassembled WGS sequence"/>
</dbReference>
<proteinExistence type="predicted"/>
<accession>A0AAD8YCQ5</accession>
<dbReference type="PANTHER" id="PTHR31701:SF2">
    <property type="entry name" value="ENDOPLASMIC RETICULUM MEMBRANE-ASSOCIATED RNA DEGRADATION PROTEIN"/>
    <property type="match status" value="1"/>
</dbReference>
<sequence>MPGKRHYRRLVAAALFIIISAAITVANGFITSSCARQGISRSNLMMSSSSKMIEGYEYIHPDIAQMLTEDGILCNNFDPTAKQSSFPFRVDPDTLTLQLKQQGTVSMGMGDGSIMPIDQLHHFANHCDDIVFGGNTNTLNVQNKILGLICLSQLSSTSSNSSSRESTSAIVVASMVSVNLLESSIRSALLKIRPQNSNHQTKGAPLLSNMIEEMSKLDTDPSLEYNKLFPLSLLSPILKTLLLPTKVGGVNLRNLLSHGFLSTLDRRWLSLTLVLIQTLDSCCVSVDDTRMMTKQRDISSLTKYDPMKSEVDYGKALLSLSSRMHGLESASCRGDFVPSSHQNLFRFTLHELGTTCLSSPINSQTIPPLSTIFITSMSSLLEHSLRLVWCRVNDRMEESIARPASYYVTLDGHGQKDKHEVMISPYLCDDCTRNKLVTAVGAQTCALLTDLFASPSSSEGPNIRAAVCHGYFDDAILEELASLADWASHREQNVPLQDRNDLKDAACALVSVFDLISSNLSKGQPRMTDYKPLFSYTSMTTRDLNDILDNLASLSLLMKNNHEVSGCIGKMEQQHKTTFAGISSMEVDLGEVHSLAYDLFPTLNANNTTSKWGTEDFYADHNMNIILADCNAAQTLLADLSNASKHYLEIFEAGVGGLTSEPTSTKDRRAKKSLVRLCGVSSLVLDFYCMAVYIALFAIDHHNNSSRLQLDCNLDRADVIKAVERSRMTLSTFDSYLSTNLERSIKSLTQYLQGKSVKKVLLHNQQQ</sequence>
<dbReference type="AlphaFoldDB" id="A0AAD8YCQ5"/>
<gene>
    <name evidence="1" type="ORF">QTG54_006024</name>
</gene>
<keyword evidence="2" id="KW-1185">Reference proteome</keyword>